<dbReference type="EMBL" id="CP042914">
    <property type="protein sequence ID" value="QEG43337.1"/>
    <property type="molecule type" value="Genomic_DNA"/>
</dbReference>
<reference evidence="4 5" key="1">
    <citation type="submission" date="2019-08" db="EMBL/GenBank/DDBJ databases">
        <title>Deep-cultivation of Planctomycetes and their phenomic and genomic characterization uncovers novel biology.</title>
        <authorList>
            <person name="Wiegand S."/>
            <person name="Jogler M."/>
            <person name="Boedeker C."/>
            <person name="Pinto D."/>
            <person name="Vollmers J."/>
            <person name="Rivas-Marin E."/>
            <person name="Kohn T."/>
            <person name="Peeters S.H."/>
            <person name="Heuer A."/>
            <person name="Rast P."/>
            <person name="Oberbeckmann S."/>
            <person name="Bunk B."/>
            <person name="Jeske O."/>
            <person name="Meyerdierks A."/>
            <person name="Storesund J.E."/>
            <person name="Kallscheuer N."/>
            <person name="Luecker S."/>
            <person name="Lage O.M."/>
            <person name="Pohl T."/>
            <person name="Merkel B.J."/>
            <person name="Hornburger P."/>
            <person name="Mueller R.-W."/>
            <person name="Bruemmer F."/>
            <person name="Labrenz M."/>
            <person name="Spormann A.M."/>
            <person name="Op den Camp H."/>
            <person name="Overmann J."/>
            <person name="Amann R."/>
            <person name="Jetten M.S.M."/>
            <person name="Mascher T."/>
            <person name="Medema M.H."/>
            <person name="Devos D.P."/>
            <person name="Kaster A.-K."/>
            <person name="Ovreas L."/>
            <person name="Rohde M."/>
            <person name="Galperin M.Y."/>
            <person name="Jogler C."/>
        </authorList>
    </citation>
    <scope>NUCLEOTIDE SEQUENCE [LARGE SCALE GENOMIC DNA]</scope>
    <source>
        <strain evidence="4 5">UC8</strain>
    </source>
</reference>
<evidence type="ECO:0000256" key="1">
    <source>
        <dbReference type="ARBA" id="ARBA00022517"/>
    </source>
</evidence>
<dbReference type="KEGG" id="rul:UC8_53840"/>
<dbReference type="InterPro" id="IPR000238">
    <property type="entry name" value="RbfA"/>
</dbReference>
<dbReference type="InterPro" id="IPR015946">
    <property type="entry name" value="KH_dom-like_a/b"/>
</dbReference>
<dbReference type="Proteomes" id="UP000325286">
    <property type="component" value="Chromosome"/>
</dbReference>
<evidence type="ECO:0000256" key="3">
    <source>
        <dbReference type="SAM" id="MobiDB-lite"/>
    </source>
</evidence>
<evidence type="ECO:0000313" key="5">
    <source>
        <dbReference type="Proteomes" id="UP000325286"/>
    </source>
</evidence>
<dbReference type="InterPro" id="IPR023799">
    <property type="entry name" value="RbfA_dom_sf"/>
</dbReference>
<dbReference type="GO" id="GO:0043024">
    <property type="term" value="F:ribosomal small subunit binding"/>
    <property type="evidence" value="ECO:0007669"/>
    <property type="project" value="TreeGrafter"/>
</dbReference>
<comment type="subunit">
    <text evidence="2">Monomer. Binds 30S ribosomal subunits, but not 50S ribosomal subunits or 70S ribosomes.</text>
</comment>
<comment type="similarity">
    <text evidence="2">Belongs to the RbfA family.</text>
</comment>
<dbReference type="Pfam" id="PF02033">
    <property type="entry name" value="RBFA"/>
    <property type="match status" value="1"/>
</dbReference>
<protein>
    <recommendedName>
        <fullName evidence="2">Ribosome-binding factor A</fullName>
    </recommendedName>
</protein>
<proteinExistence type="inferred from homology"/>
<keyword evidence="2" id="KW-0963">Cytoplasm</keyword>
<evidence type="ECO:0000256" key="2">
    <source>
        <dbReference type="HAMAP-Rule" id="MF_00003"/>
    </source>
</evidence>
<sequence>MTSRRLLKAAEAIREVVATAILTDLRDPRIQDVTVVGVKVSADMREAKVLVSVRGDEAQERLSLRGLQHSAGFLQAKIADRIDSRYIPKLRFEIDKGTRSALEVGELLDRLRREREAEEAAKAGLTTPDVDGEGADSETEPATDDAASQPADQDNDAASDDDARLG</sequence>
<dbReference type="AlphaFoldDB" id="A0A5B9QWF3"/>
<dbReference type="NCBIfam" id="TIGR00082">
    <property type="entry name" value="rbfA"/>
    <property type="match status" value="1"/>
</dbReference>
<dbReference type="SUPFAM" id="SSF89919">
    <property type="entry name" value="Ribosome-binding factor A, RbfA"/>
    <property type="match status" value="1"/>
</dbReference>
<accession>A0A5B9QWF3</accession>
<dbReference type="RefSeq" id="WP_068142690.1">
    <property type="nucleotide sequence ID" value="NZ_CP042914.1"/>
</dbReference>
<dbReference type="Gene3D" id="3.30.300.20">
    <property type="match status" value="1"/>
</dbReference>
<dbReference type="OrthoDB" id="307788at2"/>
<name>A0A5B9QWF3_9BACT</name>
<dbReference type="PANTHER" id="PTHR33515:SF1">
    <property type="entry name" value="RIBOSOME-BINDING FACTOR A, CHLOROPLASTIC-RELATED"/>
    <property type="match status" value="1"/>
</dbReference>
<comment type="function">
    <text evidence="2">One of several proteins that assist in the late maturation steps of the functional core of the 30S ribosomal subunit. Associates with free 30S ribosomal subunits (but not with 30S subunits that are part of 70S ribosomes or polysomes). Required for efficient processing of 16S rRNA. May interact with the 5'-terminal helix region of 16S rRNA.</text>
</comment>
<evidence type="ECO:0000313" key="4">
    <source>
        <dbReference type="EMBL" id="QEG43337.1"/>
    </source>
</evidence>
<dbReference type="GO" id="GO:0005829">
    <property type="term" value="C:cytosol"/>
    <property type="evidence" value="ECO:0007669"/>
    <property type="project" value="TreeGrafter"/>
</dbReference>
<dbReference type="PANTHER" id="PTHR33515">
    <property type="entry name" value="RIBOSOME-BINDING FACTOR A, CHLOROPLASTIC-RELATED"/>
    <property type="match status" value="1"/>
</dbReference>
<organism evidence="4 5">
    <name type="scientific">Roseimaritima ulvae</name>
    <dbReference type="NCBI Taxonomy" id="980254"/>
    <lineage>
        <taxon>Bacteria</taxon>
        <taxon>Pseudomonadati</taxon>
        <taxon>Planctomycetota</taxon>
        <taxon>Planctomycetia</taxon>
        <taxon>Pirellulales</taxon>
        <taxon>Pirellulaceae</taxon>
        <taxon>Roseimaritima</taxon>
    </lineage>
</organism>
<feature type="compositionally biased region" description="Acidic residues" evidence="3">
    <location>
        <begin position="130"/>
        <end position="143"/>
    </location>
</feature>
<dbReference type="HAMAP" id="MF_00003">
    <property type="entry name" value="RbfA"/>
    <property type="match status" value="1"/>
</dbReference>
<dbReference type="GO" id="GO:0030490">
    <property type="term" value="P:maturation of SSU-rRNA"/>
    <property type="evidence" value="ECO:0007669"/>
    <property type="project" value="UniProtKB-UniRule"/>
</dbReference>
<comment type="subcellular location">
    <subcellularLocation>
        <location evidence="2">Cytoplasm</location>
    </subcellularLocation>
</comment>
<keyword evidence="5" id="KW-1185">Reference proteome</keyword>
<keyword evidence="1 2" id="KW-0690">Ribosome biogenesis</keyword>
<gene>
    <name evidence="2 4" type="primary">rbfA</name>
    <name evidence="4" type="ORF">UC8_53840</name>
</gene>
<feature type="region of interest" description="Disordered" evidence="3">
    <location>
        <begin position="117"/>
        <end position="166"/>
    </location>
</feature>